<dbReference type="InterPro" id="IPR027417">
    <property type="entry name" value="P-loop_NTPase"/>
</dbReference>
<dbReference type="InterPro" id="IPR036961">
    <property type="entry name" value="Kinesin_motor_dom_sf"/>
</dbReference>
<dbReference type="GO" id="GO:0005524">
    <property type="term" value="F:ATP binding"/>
    <property type="evidence" value="ECO:0007669"/>
    <property type="project" value="UniProtKB-UniRule"/>
</dbReference>
<feature type="coiled-coil region" evidence="2">
    <location>
        <begin position="138"/>
        <end position="253"/>
    </location>
</feature>
<feature type="region of interest" description="Disordered" evidence="3">
    <location>
        <begin position="1"/>
        <end position="21"/>
    </location>
</feature>
<dbReference type="InterPro" id="IPR001752">
    <property type="entry name" value="Kinesin_motor_dom"/>
</dbReference>
<dbReference type="GO" id="GO:0003777">
    <property type="term" value="F:microtubule motor activity"/>
    <property type="evidence" value="ECO:0007669"/>
    <property type="project" value="InterPro"/>
</dbReference>
<feature type="binding site" evidence="1">
    <location>
        <begin position="382"/>
        <end position="389"/>
    </location>
    <ligand>
        <name>ATP</name>
        <dbReference type="ChEBI" id="CHEBI:30616"/>
    </ligand>
</feature>
<feature type="compositionally biased region" description="Polar residues" evidence="3">
    <location>
        <begin position="1"/>
        <end position="10"/>
    </location>
</feature>
<evidence type="ECO:0000256" key="3">
    <source>
        <dbReference type="SAM" id="MobiDB-lite"/>
    </source>
</evidence>
<dbReference type="InterPro" id="IPR027640">
    <property type="entry name" value="Kinesin-like_fam"/>
</dbReference>
<dbReference type="PROSITE" id="PS50067">
    <property type="entry name" value="KINESIN_MOTOR_2"/>
    <property type="match status" value="1"/>
</dbReference>
<keyword evidence="1" id="KW-0505">Motor protein</keyword>
<dbReference type="GO" id="GO:0015630">
    <property type="term" value="C:microtubule cytoskeleton"/>
    <property type="evidence" value="ECO:0007669"/>
    <property type="project" value="TreeGrafter"/>
</dbReference>
<dbReference type="PRINTS" id="PR00380">
    <property type="entry name" value="KINESINHEAVY"/>
</dbReference>
<protein>
    <recommendedName>
        <fullName evidence="4">Kinesin motor domain-containing protein</fullName>
    </recommendedName>
</protein>
<keyword evidence="6" id="KW-1185">Reference proteome</keyword>
<dbReference type="GO" id="GO:0008017">
    <property type="term" value="F:microtubule binding"/>
    <property type="evidence" value="ECO:0007669"/>
    <property type="project" value="InterPro"/>
</dbReference>
<dbReference type="Pfam" id="PF00225">
    <property type="entry name" value="Kinesin"/>
    <property type="match status" value="1"/>
</dbReference>
<sequence length="637" mass="72623">MTKNTSNLNMKHSHYKDPTSTSVLRAVSENTLNSLQSYLRNKNQKIAASLAVKEKENELSQNQLRSDLERRHSEQLQKLKAEYIADREKYFERELEARIQFKNELYQQRDEEYRKLKESYTDREIQANSTISVLRNEKETLDLSLQHCREELEAVKAKYIDQLNAKSAEIAPVESKLQEAMNNNKLLKDANELLEKNSCALKHEIKKLSDEAESLRRIIKEKNKALSSSQEDIERYQQELERLQTTLAVHQKQLKQQPILQDNNTEVSKLKAENDNLIKYIREKDNALSVLREENMTLKGNMRVFLRIRPPQHECETISYSIPDPNQRSLVVSQLNGKDLQKSFEYDKVFTPDCGNDSIFPEVAQLIHSAIDGYNVCILAYGQTGSGKTYTMLAQENSIMPKTAHYLFDVISSMKNSGWSFVIECQFLELYNETIQDLMVKEKQLTTNKGYDILHDEKSRITTIKNLTTRKFSSPAELVSALENAIKRRTMASTESNQVSSRSHAIFMIHINGSNTKTGAKTSSCLTLADLAGSERAMQSCESANRMRETGSINKSLSAFVNVIDALVPGNSAHIPYRNSKLTYLLKFFLGGSAKTLVLVNISPALAHKQETLSSLRFAEKVKKVKQKPICQTKVSD</sequence>
<evidence type="ECO:0000256" key="2">
    <source>
        <dbReference type="SAM" id="Coils"/>
    </source>
</evidence>
<dbReference type="Proteomes" id="UP000095023">
    <property type="component" value="Unassembled WGS sequence"/>
</dbReference>
<dbReference type="OrthoDB" id="3176171at2759"/>
<evidence type="ECO:0000313" key="6">
    <source>
        <dbReference type="Proteomes" id="UP000095023"/>
    </source>
</evidence>
<evidence type="ECO:0000313" key="5">
    <source>
        <dbReference type="EMBL" id="ODV92917.1"/>
    </source>
</evidence>
<organism evidence="5 6">
    <name type="scientific">Tortispora caseinolytica NRRL Y-17796</name>
    <dbReference type="NCBI Taxonomy" id="767744"/>
    <lineage>
        <taxon>Eukaryota</taxon>
        <taxon>Fungi</taxon>
        <taxon>Dikarya</taxon>
        <taxon>Ascomycota</taxon>
        <taxon>Saccharomycotina</taxon>
        <taxon>Trigonopsidomycetes</taxon>
        <taxon>Trigonopsidales</taxon>
        <taxon>Trigonopsidaceae</taxon>
        <taxon>Tortispora</taxon>
    </lineage>
</organism>
<keyword evidence="2" id="KW-0175">Coiled coil</keyword>
<dbReference type="PANTHER" id="PTHR47972:SF28">
    <property type="entry name" value="KINESIN-LIKE PROTEIN KLP-3"/>
    <property type="match status" value="1"/>
</dbReference>
<proteinExistence type="inferred from homology"/>
<evidence type="ECO:0000256" key="1">
    <source>
        <dbReference type="PROSITE-ProRule" id="PRU00283"/>
    </source>
</evidence>
<gene>
    <name evidence="5" type="ORF">CANCADRAFT_95428</name>
</gene>
<keyword evidence="1" id="KW-0547">Nucleotide-binding</keyword>
<dbReference type="SMART" id="SM00129">
    <property type="entry name" value="KISc"/>
    <property type="match status" value="1"/>
</dbReference>
<dbReference type="PANTHER" id="PTHR47972">
    <property type="entry name" value="KINESIN-LIKE PROTEIN KLP-3"/>
    <property type="match status" value="1"/>
</dbReference>
<feature type="domain" description="Kinesin motor" evidence="4">
    <location>
        <begin position="301"/>
        <end position="625"/>
    </location>
</feature>
<evidence type="ECO:0000259" key="4">
    <source>
        <dbReference type="PROSITE" id="PS50067"/>
    </source>
</evidence>
<name>A0A1E4TMG1_9ASCO</name>
<dbReference type="GO" id="GO:0007018">
    <property type="term" value="P:microtubule-based movement"/>
    <property type="evidence" value="ECO:0007669"/>
    <property type="project" value="InterPro"/>
</dbReference>
<reference evidence="6" key="1">
    <citation type="submission" date="2016-02" db="EMBL/GenBank/DDBJ databases">
        <title>Comparative genomics of biotechnologically important yeasts.</title>
        <authorList>
            <consortium name="DOE Joint Genome Institute"/>
            <person name="Riley R."/>
            <person name="Haridas S."/>
            <person name="Wolfe K.H."/>
            <person name="Lopes M.R."/>
            <person name="Hittinger C.T."/>
            <person name="Goker M."/>
            <person name="Salamov A."/>
            <person name="Wisecaver J."/>
            <person name="Long T.M."/>
            <person name="Aerts A.L."/>
            <person name="Barry K."/>
            <person name="Choi C."/>
            <person name="Clum A."/>
            <person name="Coughlan A.Y."/>
            <person name="Deshpande S."/>
            <person name="Douglass A.P."/>
            <person name="Hanson S.J."/>
            <person name="Klenk H.-P."/>
            <person name="Labutti K."/>
            <person name="Lapidus A."/>
            <person name="Lindquist E."/>
            <person name="Lipzen A."/>
            <person name="Meier-Kolthoff J.P."/>
            <person name="Ohm R.A."/>
            <person name="Otillar R.P."/>
            <person name="Pangilinan J."/>
            <person name="Peng Y."/>
            <person name="Rokas A."/>
            <person name="Rosa C.A."/>
            <person name="Scheuner C."/>
            <person name="Sibirny A.A."/>
            <person name="Slot J.C."/>
            <person name="Stielow J.B."/>
            <person name="Sun H."/>
            <person name="Kurtzman C.P."/>
            <person name="Blackwell M."/>
            <person name="Jeffries T.W."/>
            <person name="Grigoriev I.V."/>
        </authorList>
    </citation>
    <scope>NUCLEOTIDE SEQUENCE [LARGE SCALE GENOMIC DNA]</scope>
    <source>
        <strain evidence="6">NRRL Y-17796</strain>
    </source>
</reference>
<keyword evidence="1" id="KW-0067">ATP-binding</keyword>
<dbReference type="Gene3D" id="3.40.850.10">
    <property type="entry name" value="Kinesin motor domain"/>
    <property type="match status" value="1"/>
</dbReference>
<dbReference type="AlphaFoldDB" id="A0A1E4TMG1"/>
<dbReference type="SUPFAM" id="SSF52540">
    <property type="entry name" value="P-loop containing nucleoside triphosphate hydrolases"/>
    <property type="match status" value="1"/>
</dbReference>
<accession>A0A1E4TMG1</accession>
<dbReference type="EMBL" id="KV453841">
    <property type="protein sequence ID" value="ODV92917.1"/>
    <property type="molecule type" value="Genomic_DNA"/>
</dbReference>
<comment type="similarity">
    <text evidence="1">Belongs to the TRAFAC class myosin-kinesin ATPase superfamily. Kinesin family.</text>
</comment>